<dbReference type="EMBL" id="JANPWZ010002009">
    <property type="protein sequence ID" value="KAJ3561777.1"/>
    <property type="molecule type" value="Genomic_DNA"/>
</dbReference>
<gene>
    <name evidence="4" type="ORF">NPX13_g8813</name>
</gene>
<name>A0A9W8N7W1_9PEZI</name>
<dbReference type="PANTHER" id="PTHR47447">
    <property type="entry name" value="OS03G0856100 PROTEIN"/>
    <property type="match status" value="1"/>
</dbReference>
<protein>
    <recommendedName>
        <fullName evidence="3">Pentatricopeptide repeat-containing protein-mitochondrial domain-containing protein</fullName>
    </recommendedName>
</protein>
<keyword evidence="1" id="KW-0677">Repeat</keyword>
<evidence type="ECO:0000259" key="3">
    <source>
        <dbReference type="Pfam" id="PF23276"/>
    </source>
</evidence>
<proteinExistence type="predicted"/>
<dbReference type="PANTHER" id="PTHR47447:SF17">
    <property type="entry name" value="OS12G0638900 PROTEIN"/>
    <property type="match status" value="1"/>
</dbReference>
<reference evidence="4" key="1">
    <citation type="submission" date="2022-07" db="EMBL/GenBank/DDBJ databases">
        <title>Genome Sequence of Xylaria arbuscula.</title>
        <authorList>
            <person name="Buettner E."/>
        </authorList>
    </citation>
    <scope>NUCLEOTIDE SEQUENCE</scope>
    <source>
        <strain evidence="4">VT107</strain>
    </source>
</reference>
<evidence type="ECO:0000256" key="2">
    <source>
        <dbReference type="SAM" id="MobiDB-lite"/>
    </source>
</evidence>
<organism evidence="4 5">
    <name type="scientific">Xylaria arbuscula</name>
    <dbReference type="NCBI Taxonomy" id="114810"/>
    <lineage>
        <taxon>Eukaryota</taxon>
        <taxon>Fungi</taxon>
        <taxon>Dikarya</taxon>
        <taxon>Ascomycota</taxon>
        <taxon>Pezizomycotina</taxon>
        <taxon>Sordariomycetes</taxon>
        <taxon>Xylariomycetidae</taxon>
        <taxon>Xylariales</taxon>
        <taxon>Xylariaceae</taxon>
        <taxon>Xylaria</taxon>
    </lineage>
</organism>
<evidence type="ECO:0000313" key="4">
    <source>
        <dbReference type="EMBL" id="KAJ3561777.1"/>
    </source>
</evidence>
<sequence length="623" mass="70812">MPKDRIVLDGLWRCLCPSFDIASLSKPFSLHVPRPRSNTPFANRNPKSRYSQQQCRRQYAHATVLPTTAARQSKGPEKSRRDYLIRLAKRSPWTPRAIFEGLDSFSAKLDNIPTPTIYAVLKELEDAEDTYYAITRFVEYLIKERGEKPNAALYESLIKANVNKQHGSAKVAGQLLKEVQSHNIPTTPEMYHALLKVVAVHPDYVLRAQILHDMKNRWYNVTPVAEVSIIVGLLREGQYELAFFKLEELNKTPISVPPWLLELFLYTFGELGFHEETLPILKYRQRVVDAVKRAPLSLTTWHFLLDVFSRDAFHPGIKFIWDHSVVPGQIHPPDGVVSNVLNSASVHGDVELSMSAIQELSARGVKLGMHHFEALINVHTQHDDLPKALTILCIMAKGGLSPDLASTRSISQLLRTSPTSMDKALRLLHELKVEYTVPAAAFNVVLESVAANGDFRVAFDLYRTIRQVCVDGPDIQTFDILLQYCTQKKSMHFLLAEMEAFSLKPTRHILDHLVRICSLQDDYEMAFQYLEMMRVHTPPNSTETWWMSRGSAFTLLQRCVRARDPRFKGILEECRRRFLLHERDVKLLLSAGVQPNSVAEQPEPLGQQSSDATRHPLSALQAV</sequence>
<dbReference type="InterPro" id="IPR011990">
    <property type="entry name" value="TPR-like_helical_dom_sf"/>
</dbReference>
<comment type="caution">
    <text evidence="4">The sequence shown here is derived from an EMBL/GenBank/DDBJ whole genome shotgun (WGS) entry which is preliminary data.</text>
</comment>
<feature type="domain" description="Pentatricopeptide repeat-containing protein-mitochondrial" evidence="3">
    <location>
        <begin position="334"/>
        <end position="464"/>
    </location>
</feature>
<evidence type="ECO:0000256" key="1">
    <source>
        <dbReference type="ARBA" id="ARBA00022737"/>
    </source>
</evidence>
<keyword evidence="5" id="KW-1185">Reference proteome</keyword>
<dbReference type="VEuPathDB" id="FungiDB:F4678DRAFT_422989"/>
<dbReference type="Proteomes" id="UP001148614">
    <property type="component" value="Unassembled WGS sequence"/>
</dbReference>
<accession>A0A9W8N7W1</accession>
<dbReference type="Pfam" id="PF23276">
    <property type="entry name" value="TPR_24"/>
    <property type="match status" value="1"/>
</dbReference>
<feature type="region of interest" description="Disordered" evidence="2">
    <location>
        <begin position="598"/>
        <end position="623"/>
    </location>
</feature>
<dbReference type="InterPro" id="IPR057027">
    <property type="entry name" value="TPR_mt"/>
</dbReference>
<dbReference type="Gene3D" id="1.25.40.10">
    <property type="entry name" value="Tetratricopeptide repeat domain"/>
    <property type="match status" value="3"/>
</dbReference>
<dbReference type="AlphaFoldDB" id="A0A9W8N7W1"/>
<evidence type="ECO:0000313" key="5">
    <source>
        <dbReference type="Proteomes" id="UP001148614"/>
    </source>
</evidence>